<feature type="region of interest" description="Disordered" evidence="1">
    <location>
        <begin position="132"/>
        <end position="181"/>
    </location>
</feature>
<gene>
    <name evidence="3" type="ORF">Taro_050634</name>
</gene>
<feature type="region of interest" description="Disordered" evidence="1">
    <location>
        <begin position="1001"/>
        <end position="1036"/>
    </location>
</feature>
<dbReference type="EMBL" id="NMUH01007676">
    <property type="protein sequence ID" value="MQM17659.1"/>
    <property type="molecule type" value="Genomic_DNA"/>
</dbReference>
<accession>A0A843XDY4</accession>
<dbReference type="PANTHER" id="PTHR33223:SF6">
    <property type="entry name" value="CCHC-TYPE DOMAIN-CONTAINING PROTEIN"/>
    <property type="match status" value="1"/>
</dbReference>
<feature type="region of interest" description="Disordered" evidence="1">
    <location>
        <begin position="1"/>
        <end position="21"/>
    </location>
</feature>
<evidence type="ECO:0000256" key="1">
    <source>
        <dbReference type="SAM" id="MobiDB-lite"/>
    </source>
</evidence>
<protein>
    <recommendedName>
        <fullName evidence="2">Retrotransposon gag domain-containing protein</fullName>
    </recommendedName>
</protein>
<dbReference type="OrthoDB" id="1670002at2759"/>
<feature type="region of interest" description="Disordered" evidence="1">
    <location>
        <begin position="887"/>
        <end position="906"/>
    </location>
</feature>
<evidence type="ECO:0000313" key="3">
    <source>
        <dbReference type="EMBL" id="MQM17659.1"/>
    </source>
</evidence>
<dbReference type="AlphaFoldDB" id="A0A843XDY4"/>
<reference evidence="3" key="1">
    <citation type="submission" date="2017-07" db="EMBL/GenBank/DDBJ databases">
        <title>Taro Niue Genome Assembly and Annotation.</title>
        <authorList>
            <person name="Atibalentja N."/>
            <person name="Keating K."/>
            <person name="Fields C.J."/>
        </authorList>
    </citation>
    <scope>NUCLEOTIDE SEQUENCE</scope>
    <source>
        <strain evidence="3">Niue_2</strain>
        <tissue evidence="3">Leaf</tissue>
    </source>
</reference>
<feature type="compositionally biased region" description="Basic residues" evidence="1">
    <location>
        <begin position="802"/>
        <end position="815"/>
    </location>
</feature>
<dbReference type="InterPro" id="IPR005162">
    <property type="entry name" value="Retrotrans_gag_dom"/>
</dbReference>
<evidence type="ECO:0000259" key="2">
    <source>
        <dbReference type="Pfam" id="PF03732"/>
    </source>
</evidence>
<feature type="compositionally biased region" description="Basic and acidic residues" evidence="1">
    <location>
        <begin position="10"/>
        <end position="19"/>
    </location>
</feature>
<feature type="region of interest" description="Disordered" evidence="1">
    <location>
        <begin position="672"/>
        <end position="698"/>
    </location>
</feature>
<dbReference type="Proteomes" id="UP000652761">
    <property type="component" value="Unassembled WGS sequence"/>
</dbReference>
<dbReference type="PANTHER" id="PTHR33223">
    <property type="entry name" value="CCHC-TYPE DOMAIN-CONTAINING PROTEIN"/>
    <property type="match status" value="1"/>
</dbReference>
<evidence type="ECO:0000313" key="4">
    <source>
        <dbReference type="Proteomes" id="UP000652761"/>
    </source>
</evidence>
<organism evidence="3 4">
    <name type="scientific">Colocasia esculenta</name>
    <name type="common">Wild taro</name>
    <name type="synonym">Arum esculentum</name>
    <dbReference type="NCBI Taxonomy" id="4460"/>
    <lineage>
        <taxon>Eukaryota</taxon>
        <taxon>Viridiplantae</taxon>
        <taxon>Streptophyta</taxon>
        <taxon>Embryophyta</taxon>
        <taxon>Tracheophyta</taxon>
        <taxon>Spermatophyta</taxon>
        <taxon>Magnoliopsida</taxon>
        <taxon>Liliopsida</taxon>
        <taxon>Araceae</taxon>
        <taxon>Aroideae</taxon>
        <taxon>Colocasieae</taxon>
        <taxon>Colocasia</taxon>
    </lineage>
</organism>
<dbReference type="Pfam" id="PF03732">
    <property type="entry name" value="Retrotrans_gag"/>
    <property type="match status" value="1"/>
</dbReference>
<feature type="compositionally biased region" description="Basic residues" evidence="1">
    <location>
        <begin position="676"/>
        <end position="692"/>
    </location>
</feature>
<proteinExistence type="predicted"/>
<feature type="compositionally biased region" description="Basic residues" evidence="1">
    <location>
        <begin position="1005"/>
        <end position="1014"/>
    </location>
</feature>
<comment type="caution">
    <text evidence="3">The sequence shown here is derived from an EMBL/GenBank/DDBJ whole genome shotgun (WGS) entry which is preliminary data.</text>
</comment>
<feature type="domain" description="Retrotransposon gag" evidence="2">
    <location>
        <begin position="356"/>
        <end position="438"/>
    </location>
</feature>
<sequence length="1066" mass="121033">MAARSAFSASREDRLRRQETTLPTKVASHGRVIGPSPGSPTTSSDILRSSMTMSFLRYVNGISYRRPSLEYTTKWPFLAGAEVLQASESSAVAAPIAWKAILFLPAAAALSHVLAISASLLELIMLKRQIRGKDTEGQTSRGAEGSGGTPPGTVGSAEASAQRVVLRSTDEQPQRLPAAIAQQQHAQAQYTLLRPQFFHQQQQQQSHLRQDHLLQQQQTLPAQIPVQQQPSPAHDLEQQFDNQELPPVPPVAVINTPSNQPAHFYPQQVDPSTINKLMVEQLIDMKLAERGDGEQMAFDAYRVPYPAYHAVKRLPPGVTKPSKFDKFNGRGSPKEHIAYYINVMGDLAADESYLLKFFGSSLTSLAFEWYSSLPAGSISDWTDMQKKFRERFYIAEREVTVAELYATGQRNNESALDYIQRWRNLSMRCKRPPHQEDAVQICKQNLKRELLERMIGVEIRSFDRLNNIVAEIEAFLAKYPSNSSASQKSKPADKKPVGKEVHVVDLKTFEKQRDEGGTTAGAPNNKTEQKRKVIPFQDKMRKPYSFPKEKTKVLFDWGIRYNKVTLPTPKRPDQAAHKDDPRYCLYHQILGHPLEDCYVFKDIMEGLIKKGELQMGDYRIDPPQPHELPARQGAVNMISLYQQLPEEISEASTEKTYESHILTPIKEQEEWQKVPSKTKRRLEKKPTPKVHIRGVTPQPPAPVITPVWHPIGPRVVIQRNPGNRRRQMPLPLYRGGSPSIERLQALIDELDEYEQPERHPVQLEEYVPWEELEKLTLGAPVEQGMPQPQEDLFWGQETAKSNQKKKKRRPKKKKKAVATLSCNTISSLLGLTEQHQEEEFYFPSDDVNQIGASGAEFITRSGRKWGRSPPANQNIIFRGEPSYKIPEPEVQGVRIPPPTGLYTNEKTGGIVPSFTEFLAAEERAKTLSTAPTIQKKADDRHNSPIIEPQVKDDASDKEKLRLDDVRVKDRIIKLLKRIPTRFSVWEILSLSEETRKALISTQKARSLRRERAKRPPVPMNGSRHHHRESLSEGLHRQKQQMCSHVLPWTVGMNLLHKQKKRNRSLS</sequence>
<keyword evidence="4" id="KW-1185">Reference proteome</keyword>
<name>A0A843XDY4_COLES</name>
<feature type="region of interest" description="Disordered" evidence="1">
    <location>
        <begin position="932"/>
        <end position="956"/>
    </location>
</feature>
<feature type="region of interest" description="Disordered" evidence="1">
    <location>
        <begin position="782"/>
        <end position="815"/>
    </location>
</feature>